<dbReference type="PANTHER" id="PTHR47515">
    <property type="entry name" value="LOW CALCIUM RESPONSE LOCUS PROTEIN T"/>
    <property type="match status" value="1"/>
</dbReference>
<evidence type="ECO:0000259" key="1">
    <source>
        <dbReference type="Pfam" id="PF13276"/>
    </source>
</evidence>
<name>A0A1I4IQK1_9RHOB</name>
<dbReference type="STRING" id="254406.SAMN04488042_101685"/>
<evidence type="ECO:0000313" key="3">
    <source>
        <dbReference type="Proteomes" id="UP000199144"/>
    </source>
</evidence>
<evidence type="ECO:0000313" key="2">
    <source>
        <dbReference type="EMBL" id="SFL56101.1"/>
    </source>
</evidence>
<proteinExistence type="predicted"/>
<dbReference type="Pfam" id="PF13276">
    <property type="entry name" value="HTH_21"/>
    <property type="match status" value="1"/>
</dbReference>
<dbReference type="PANTHER" id="PTHR47515:SF1">
    <property type="entry name" value="BLR2054 PROTEIN"/>
    <property type="match status" value="1"/>
</dbReference>
<keyword evidence="3" id="KW-1185">Reference proteome</keyword>
<feature type="domain" description="HTH-like" evidence="1">
    <location>
        <begin position="34"/>
        <end position="76"/>
    </location>
</feature>
<reference evidence="2 3" key="1">
    <citation type="submission" date="2016-10" db="EMBL/GenBank/DDBJ databases">
        <authorList>
            <person name="de Groot N.N."/>
        </authorList>
    </citation>
    <scope>NUCLEOTIDE SEQUENCE [LARGE SCALE GENOMIC DNA]</scope>
    <source>
        <strain evidence="2 3">DSM 15283</strain>
    </source>
</reference>
<gene>
    <name evidence="2" type="ORF">SAMN04488042_101685</name>
</gene>
<protein>
    <submittedName>
        <fullName evidence="2">HTH-like domain-containing protein</fullName>
    </submittedName>
</protein>
<sequence length="91" mass="10701">MKVHLASQRRACAALSVERSTVRYRSRQSEDGNLRDAIKRVSKERRRFGHRRIHVMVRREGFEGNHKKLRRICRENLALVPTRLCMGCGSR</sequence>
<organism evidence="2 3">
    <name type="scientific">Shimia aestuarii</name>
    <dbReference type="NCBI Taxonomy" id="254406"/>
    <lineage>
        <taxon>Bacteria</taxon>
        <taxon>Pseudomonadati</taxon>
        <taxon>Pseudomonadota</taxon>
        <taxon>Alphaproteobacteria</taxon>
        <taxon>Rhodobacterales</taxon>
        <taxon>Roseobacteraceae</taxon>
    </lineage>
</organism>
<dbReference type="EMBL" id="FOTQ01000001">
    <property type="protein sequence ID" value="SFL56101.1"/>
    <property type="molecule type" value="Genomic_DNA"/>
</dbReference>
<dbReference type="InterPro" id="IPR025948">
    <property type="entry name" value="HTH-like_dom"/>
</dbReference>
<accession>A0A1I4IQK1</accession>
<dbReference type="Proteomes" id="UP000199144">
    <property type="component" value="Unassembled WGS sequence"/>
</dbReference>
<dbReference type="AlphaFoldDB" id="A0A1I4IQK1"/>